<dbReference type="RefSeq" id="WP_257717683.1">
    <property type="nucleotide sequence ID" value="NZ_JANJOU010000018.1"/>
</dbReference>
<evidence type="ECO:0000313" key="1">
    <source>
        <dbReference type="EMBL" id="MCR0984017.1"/>
    </source>
</evidence>
<dbReference type="Proteomes" id="UP001524642">
    <property type="component" value="Unassembled WGS sequence"/>
</dbReference>
<sequence length="89" mass="10209">MSRHDIPARRSRTEVSVGWDAPMQTFFAQVEDLDAPDNADPLLLWIGSEPREIAEPEAMIVPLAPYAELTIEHLIELRRDRDDSNPWEV</sequence>
<gene>
    <name evidence="1" type="ORF">NRP21_18335</name>
</gene>
<name>A0ABT1XA49_9PROT</name>
<comment type="caution">
    <text evidence="1">The sequence shown here is derived from an EMBL/GenBank/DDBJ whole genome shotgun (WGS) entry which is preliminary data.</text>
</comment>
<organism evidence="1 2">
    <name type="scientific">Roseomonas populi</name>
    <dbReference type="NCBI Taxonomy" id="3121582"/>
    <lineage>
        <taxon>Bacteria</taxon>
        <taxon>Pseudomonadati</taxon>
        <taxon>Pseudomonadota</taxon>
        <taxon>Alphaproteobacteria</taxon>
        <taxon>Acetobacterales</taxon>
        <taxon>Roseomonadaceae</taxon>
        <taxon>Roseomonas</taxon>
    </lineage>
</organism>
<keyword evidence="2" id="KW-1185">Reference proteome</keyword>
<dbReference type="EMBL" id="JANJOU010000018">
    <property type="protein sequence ID" value="MCR0984017.1"/>
    <property type="molecule type" value="Genomic_DNA"/>
</dbReference>
<reference evidence="1 2" key="1">
    <citation type="submission" date="2022-06" db="EMBL/GenBank/DDBJ databases">
        <title>Roseomonas CN29.</title>
        <authorList>
            <person name="Cheng Y."/>
            <person name="He X."/>
        </authorList>
    </citation>
    <scope>NUCLEOTIDE SEQUENCE [LARGE SCALE GENOMIC DNA]</scope>
    <source>
        <strain evidence="1 2">CN29</strain>
    </source>
</reference>
<accession>A0ABT1XA49</accession>
<protein>
    <submittedName>
        <fullName evidence="1">Uncharacterized protein</fullName>
    </submittedName>
</protein>
<proteinExistence type="predicted"/>
<evidence type="ECO:0000313" key="2">
    <source>
        <dbReference type="Proteomes" id="UP001524642"/>
    </source>
</evidence>